<dbReference type="PROSITE" id="PS51257">
    <property type="entry name" value="PROKAR_LIPOPROTEIN"/>
    <property type="match status" value="1"/>
</dbReference>
<accession>A0ABD5M258</accession>
<keyword evidence="2" id="KW-1185">Reference proteome</keyword>
<reference evidence="1 2" key="1">
    <citation type="submission" date="2024-06" db="EMBL/GenBank/DDBJ databases">
        <title>Halorubrum miltondacostae sp. nov., a potential PHA producer isolated from an inland solar saltern in Rio Maior, Portugal.</title>
        <authorList>
            <person name="Albuquerque L."/>
            <person name="Viver T."/>
            <person name="Barroso C."/>
            <person name="Claudino R."/>
            <person name="Galvan M."/>
            <person name="Simoes G."/>
            <person name="Lobo Da Cunha A."/>
            <person name="Egas C."/>
        </authorList>
    </citation>
    <scope>NUCLEOTIDE SEQUENCE [LARGE SCALE GENOMIC DNA]</scope>
    <source>
        <strain evidence="1 2">RMP-11</strain>
    </source>
</reference>
<evidence type="ECO:0000313" key="1">
    <source>
        <dbReference type="EMBL" id="MEZ3163068.1"/>
    </source>
</evidence>
<dbReference type="EMBL" id="JBEDNY010000001">
    <property type="protein sequence ID" value="MEZ3163068.1"/>
    <property type="molecule type" value="Genomic_DNA"/>
</dbReference>
<dbReference type="RefSeq" id="WP_371160272.1">
    <property type="nucleotide sequence ID" value="NZ_JBEDNX010000001.1"/>
</dbReference>
<comment type="caution">
    <text evidence="1">The sequence shown here is derived from an EMBL/GenBank/DDBJ whole genome shotgun (WGS) entry which is preliminary data.</text>
</comment>
<evidence type="ECO:0000313" key="2">
    <source>
        <dbReference type="Proteomes" id="UP001567572"/>
    </source>
</evidence>
<protein>
    <submittedName>
        <fullName evidence="1">Uncharacterized protein</fullName>
    </submittedName>
</protein>
<dbReference type="AlphaFoldDB" id="A0ABD5M258"/>
<organism evidence="1 2">
    <name type="scientific">Halorubrum miltondacostae</name>
    <dbReference type="NCBI Taxonomy" id="3076378"/>
    <lineage>
        <taxon>Archaea</taxon>
        <taxon>Methanobacteriati</taxon>
        <taxon>Methanobacteriota</taxon>
        <taxon>Stenosarchaea group</taxon>
        <taxon>Halobacteria</taxon>
        <taxon>Halobacteriales</taxon>
        <taxon>Haloferacaceae</taxon>
        <taxon>Halorubrum</taxon>
    </lineage>
</organism>
<dbReference type="InterPro" id="IPR006311">
    <property type="entry name" value="TAT_signal"/>
</dbReference>
<name>A0ABD5M258_9EURY</name>
<dbReference type="PROSITE" id="PS51318">
    <property type="entry name" value="TAT"/>
    <property type="match status" value="1"/>
</dbReference>
<dbReference type="Proteomes" id="UP001567572">
    <property type="component" value="Unassembled WGS sequence"/>
</dbReference>
<proteinExistence type="predicted"/>
<gene>
    <name evidence="1" type="ORF">ABNG04_04115</name>
</gene>
<sequence length="163" mass="17455">MARLTRRKALQTGGSAIVAGLAGCSTLDRGASPALRLGEIEVENLDFRPHTVSVAILDDEEPLYWTEMDVSAAEPEADDSSSVAAAGSGSFEGFPTQVEGCLLYAWRDDQPTSEWEAFDFGEVHASCLGLNVHIGGVQRSRTGDVSVWYTTNPNACETTDDRG</sequence>